<sequence>MSFDDALDRVIVFGLGGTIAMSDAAAGGVVPTLSAAALVEAIPGLGDSGIDVEVVQFRQLPGASLTPADMLELSDEIGRRADGATGFVITQGTDTIEETSYLLDLVHNLDHPVVVTGAMRSPSMAGADGPANLLAAINLAADPVARGLGCLVVINDEIHAARRVRKQHTTSTSAFASPDGGPIGFVVEGRPRLLNPVHRLGAIPVKSIGRKRIPIYTAALGDDSFAVRALTSQADGLVVAGMGVGHVPSDIVEALAELAAEKPVALASRTGSGSVLRSTYGFAGSERDLIARGLIPAGFLNPLKARILLQVALSGDSDIDTIRQAFAVAGGVGEAEKWPWAITCEKEM</sequence>
<proteinExistence type="inferred from homology"/>
<dbReference type="EMBL" id="QGTL01000006">
    <property type="protein sequence ID" value="PWV74413.1"/>
    <property type="molecule type" value="Genomic_DNA"/>
</dbReference>
<dbReference type="Pfam" id="PF00710">
    <property type="entry name" value="Asparaginase"/>
    <property type="match status" value="1"/>
</dbReference>
<evidence type="ECO:0000259" key="5">
    <source>
        <dbReference type="Pfam" id="PF17763"/>
    </source>
</evidence>
<dbReference type="CDD" id="cd08964">
    <property type="entry name" value="L-asparaginase_II"/>
    <property type="match status" value="1"/>
</dbReference>
<evidence type="ECO:0000256" key="3">
    <source>
        <dbReference type="PIRSR" id="PIRSR001220-1"/>
    </source>
</evidence>
<dbReference type="PANTHER" id="PTHR11707:SF28">
    <property type="entry name" value="60 KDA LYSOPHOSPHOLIPASE"/>
    <property type="match status" value="1"/>
</dbReference>
<evidence type="ECO:0000313" key="7">
    <source>
        <dbReference type="Proteomes" id="UP000246410"/>
    </source>
</evidence>
<dbReference type="RefSeq" id="WP_110038856.1">
    <property type="nucleotide sequence ID" value="NZ_QGTL01000006.1"/>
</dbReference>
<dbReference type="PRINTS" id="PR00139">
    <property type="entry name" value="ASNGLNASE"/>
</dbReference>
<keyword evidence="2" id="KW-0378">Hydrolase</keyword>
<evidence type="ECO:0000313" key="6">
    <source>
        <dbReference type="EMBL" id="PWV74413.1"/>
    </source>
</evidence>
<feature type="domain" description="L-asparaginase N-terminal" evidence="4">
    <location>
        <begin position="9"/>
        <end position="194"/>
    </location>
</feature>
<name>A0A317NHQ1_9NOCA</name>
<dbReference type="Gene3D" id="3.40.50.40">
    <property type="match status" value="1"/>
</dbReference>
<dbReference type="GO" id="GO:0004067">
    <property type="term" value="F:asparaginase activity"/>
    <property type="evidence" value="ECO:0007669"/>
    <property type="project" value="UniProtKB-UniRule"/>
</dbReference>
<evidence type="ECO:0000259" key="4">
    <source>
        <dbReference type="Pfam" id="PF00710"/>
    </source>
</evidence>
<dbReference type="SMART" id="SM00870">
    <property type="entry name" value="Asparaginase"/>
    <property type="match status" value="1"/>
</dbReference>
<protein>
    <submittedName>
        <fullName evidence="6">L-asparaginase</fullName>
    </submittedName>
</protein>
<accession>A0A317NHQ1</accession>
<dbReference type="GO" id="GO:0006528">
    <property type="term" value="P:asparagine metabolic process"/>
    <property type="evidence" value="ECO:0007669"/>
    <property type="project" value="InterPro"/>
</dbReference>
<dbReference type="InterPro" id="IPR040919">
    <property type="entry name" value="Asparaginase_C"/>
</dbReference>
<dbReference type="SFLD" id="SFLDS00057">
    <property type="entry name" value="Glutaminase/Asparaginase"/>
    <property type="match status" value="1"/>
</dbReference>
<dbReference type="InterPro" id="IPR027474">
    <property type="entry name" value="L-asparaginase_N"/>
</dbReference>
<evidence type="ECO:0000256" key="1">
    <source>
        <dbReference type="ARBA" id="ARBA00010518"/>
    </source>
</evidence>
<dbReference type="Proteomes" id="UP000246410">
    <property type="component" value="Unassembled WGS sequence"/>
</dbReference>
<comment type="similarity">
    <text evidence="1">Belongs to the asparaginase 1 family.</text>
</comment>
<dbReference type="InterPro" id="IPR027473">
    <property type="entry name" value="L-asparaginase_C"/>
</dbReference>
<gene>
    <name evidence="6" type="ORF">DFR69_106224</name>
</gene>
<evidence type="ECO:0000256" key="2">
    <source>
        <dbReference type="ARBA" id="ARBA00022801"/>
    </source>
</evidence>
<dbReference type="PIRSF" id="PIRSF500176">
    <property type="entry name" value="L_ASNase"/>
    <property type="match status" value="1"/>
</dbReference>
<keyword evidence="7" id="KW-1185">Reference proteome</keyword>
<feature type="active site" description="O-isoaspartyl threonine intermediate" evidence="3">
    <location>
        <position position="18"/>
    </location>
</feature>
<dbReference type="InterPro" id="IPR004550">
    <property type="entry name" value="AsnASE_II"/>
</dbReference>
<dbReference type="Pfam" id="PF17763">
    <property type="entry name" value="Asparaginase_C"/>
    <property type="match status" value="1"/>
</dbReference>
<dbReference type="AlphaFoldDB" id="A0A317NHQ1"/>
<dbReference type="InterPro" id="IPR036152">
    <property type="entry name" value="Asp/glu_Ase-like_sf"/>
</dbReference>
<dbReference type="PANTHER" id="PTHR11707">
    <property type="entry name" value="L-ASPARAGINASE"/>
    <property type="match status" value="1"/>
</dbReference>
<organism evidence="6 7">
    <name type="scientific">Nocardia neocaledoniensis</name>
    <dbReference type="NCBI Taxonomy" id="236511"/>
    <lineage>
        <taxon>Bacteria</taxon>
        <taxon>Bacillati</taxon>
        <taxon>Actinomycetota</taxon>
        <taxon>Actinomycetes</taxon>
        <taxon>Mycobacteriales</taxon>
        <taxon>Nocardiaceae</taxon>
        <taxon>Nocardia</taxon>
    </lineage>
</organism>
<feature type="domain" description="Asparaginase/glutaminase C-terminal" evidence="5">
    <location>
        <begin position="215"/>
        <end position="326"/>
    </location>
</feature>
<dbReference type="SUPFAM" id="SSF53774">
    <property type="entry name" value="Glutaminase/Asparaginase"/>
    <property type="match status" value="1"/>
</dbReference>
<dbReference type="Gene3D" id="3.40.50.1170">
    <property type="entry name" value="L-asparaginase, N-terminal domain"/>
    <property type="match status" value="1"/>
</dbReference>
<dbReference type="InterPro" id="IPR037152">
    <property type="entry name" value="L-asparaginase_N_sf"/>
</dbReference>
<comment type="caution">
    <text evidence="6">The sequence shown here is derived from an EMBL/GenBank/DDBJ whole genome shotgun (WGS) entry which is preliminary data.</text>
</comment>
<dbReference type="PROSITE" id="PS51732">
    <property type="entry name" value="ASN_GLN_ASE_3"/>
    <property type="match status" value="1"/>
</dbReference>
<dbReference type="InterPro" id="IPR006034">
    <property type="entry name" value="Asparaginase/glutaminase-like"/>
</dbReference>
<reference evidence="6 7" key="1">
    <citation type="submission" date="2018-05" db="EMBL/GenBank/DDBJ databases">
        <title>Genomic Encyclopedia of Type Strains, Phase IV (KMG-IV): sequencing the most valuable type-strain genomes for metagenomic binning, comparative biology and taxonomic classification.</title>
        <authorList>
            <person name="Goeker M."/>
        </authorList>
    </citation>
    <scope>NUCLEOTIDE SEQUENCE [LARGE SCALE GENOMIC DNA]</scope>
    <source>
        <strain evidence="6 7">DSM 44717</strain>
    </source>
</reference>
<dbReference type="PIRSF" id="PIRSF001220">
    <property type="entry name" value="L-ASNase_gatD"/>
    <property type="match status" value="1"/>
</dbReference>
<dbReference type="FunFam" id="3.40.50.1170:FF:000001">
    <property type="entry name" value="L-asparaginase 2"/>
    <property type="match status" value="1"/>
</dbReference>